<dbReference type="InterPro" id="IPR013361">
    <property type="entry name" value="Pilus_CpaD"/>
</dbReference>
<dbReference type="PROSITE" id="PS51257">
    <property type="entry name" value="PROKAR_LIPOPROTEIN"/>
    <property type="match status" value="1"/>
</dbReference>
<dbReference type="InterPro" id="IPR019027">
    <property type="entry name" value="Pilus_biogenesis_CpaD-related"/>
</dbReference>
<dbReference type="NCBIfam" id="TIGR02522">
    <property type="entry name" value="pilus_cpaD"/>
    <property type="match status" value="1"/>
</dbReference>
<reference evidence="1" key="2">
    <citation type="journal article" date="2018" name="ISME J.">
        <title>A dynamic microbial community with high functional redundancy inhabits the cold, oxic subseafloor aquifer.</title>
        <authorList>
            <person name="Tully B.J."/>
            <person name="Wheat C.G."/>
            <person name="Glazer B.T."/>
            <person name="Huber J.A."/>
        </authorList>
    </citation>
    <scope>NUCLEOTIDE SEQUENCE</scope>
    <source>
        <strain evidence="1">NORP83</strain>
    </source>
</reference>
<name>A0A2A4YYG2_9PROT</name>
<dbReference type="AlphaFoldDB" id="A0A2A4YYG2"/>
<sequence length="241" mass="26633">MENDMKHIDTNKMLKSLAIMAACFSLTACYQTVSPELASADLNQPQYKRNHPIVVKKGMAEIDLTLPRKSKGLSPNQTAVMAQFIIDYMDKGEGHFQIWRPKGHLNTRAVKSAHQKVRTILHEAAIPATAISYHDYDAFGSEDAPLGLKFSRYYASTRKCGTQLGDLGQNYKNENYKNFGCAYQNNIAKMISNPKDLLGPASMSGASAERRQVIWAKYIQGAPTGATRSADEKVSIGEVAQ</sequence>
<evidence type="ECO:0008006" key="2">
    <source>
        <dbReference type="Google" id="ProtNLM"/>
    </source>
</evidence>
<organism evidence="1">
    <name type="scientific">OCS116 cluster bacterium</name>
    <dbReference type="NCBI Taxonomy" id="2030921"/>
    <lineage>
        <taxon>Bacteria</taxon>
        <taxon>Pseudomonadati</taxon>
        <taxon>Pseudomonadota</taxon>
        <taxon>Alphaproteobacteria</taxon>
        <taxon>OCS116 cluster</taxon>
    </lineage>
</organism>
<reference key="1">
    <citation type="submission" date="2017-08" db="EMBL/GenBank/DDBJ databases">
        <title>A dynamic microbial community with high functional redundancy inhabits the cold, oxic subseafloor aquifer.</title>
        <authorList>
            <person name="Tully B.J."/>
            <person name="Wheat C.G."/>
            <person name="Glazer B.T."/>
            <person name="Huber J.A."/>
        </authorList>
    </citation>
    <scope>NUCLEOTIDE SEQUENCE [LARGE SCALE GENOMIC DNA]</scope>
</reference>
<dbReference type="EMBL" id="NVUS01000016">
    <property type="protein sequence ID" value="PCI99355.1"/>
    <property type="molecule type" value="Genomic_DNA"/>
</dbReference>
<dbReference type="Pfam" id="PF09476">
    <property type="entry name" value="Pilus_CpaD"/>
    <property type="match status" value="1"/>
</dbReference>
<proteinExistence type="predicted"/>
<evidence type="ECO:0000313" key="1">
    <source>
        <dbReference type="EMBL" id="PCI99355.1"/>
    </source>
</evidence>
<gene>
    <name evidence="1" type="ORF">COB13_12045</name>
</gene>
<accession>A0A2A4YYG2</accession>
<protein>
    <recommendedName>
        <fullName evidence="2">Pilus assembly protein CpaD</fullName>
    </recommendedName>
</protein>
<comment type="caution">
    <text evidence="1">The sequence shown here is derived from an EMBL/GenBank/DDBJ whole genome shotgun (WGS) entry which is preliminary data.</text>
</comment>